<sequence length="273" mass="30732">MVHSEDEYQDIDIQVVRLVGNNSRTVHITTHQDPSSGKHIILWGDILQVFRGALYLQHGKRVLPFMKDSDFRDLDPPRIAAIPGEILDIVIEDSSLVDGGTESPRFSTTQEPCHPEVARLYEKGVKRHIDVIKSFERYLKAAEAGDAPAQTILGEMYMDGAWGVPEKDMSKSFEWYLKAAESGDPLAQRQVGVFYSFGLGGVPEDASKAFEWYMKAAVQGNSTAQFLVAEMYSVGYKGVPPDDQKAEEWSRRAEKKELEVLHKIHQQLPPEQQ</sequence>
<proteinExistence type="inferred from homology"/>
<keyword evidence="3" id="KW-1185">Reference proteome</keyword>
<accession>A0A9P7XXH1</accession>
<dbReference type="Pfam" id="PF08238">
    <property type="entry name" value="Sel1"/>
    <property type="match status" value="4"/>
</dbReference>
<protein>
    <recommendedName>
        <fullName evidence="4">HCP-like protein</fullName>
    </recommendedName>
</protein>
<dbReference type="InterPro" id="IPR011990">
    <property type="entry name" value="TPR-like_helical_dom_sf"/>
</dbReference>
<dbReference type="SMART" id="SM00671">
    <property type="entry name" value="SEL1"/>
    <property type="match status" value="4"/>
</dbReference>
<dbReference type="InterPro" id="IPR006597">
    <property type="entry name" value="Sel1-like"/>
</dbReference>
<dbReference type="PANTHER" id="PTHR11102">
    <property type="entry name" value="SEL-1-LIKE PROTEIN"/>
    <property type="match status" value="1"/>
</dbReference>
<name>A0A9P7XXH1_9FUNG</name>
<dbReference type="AlphaFoldDB" id="A0A9P7XXH1"/>
<dbReference type="OrthoDB" id="2403008at2759"/>
<evidence type="ECO:0008006" key="4">
    <source>
        <dbReference type="Google" id="ProtNLM"/>
    </source>
</evidence>
<dbReference type="Proteomes" id="UP000707451">
    <property type="component" value="Unassembled WGS sequence"/>
</dbReference>
<reference evidence="2" key="1">
    <citation type="submission" date="2021-06" db="EMBL/GenBank/DDBJ databases">
        <title>Genome Sequence of Mortierella hyaline Strain SCG-10, a Cold-Adapted, Nitrate-Reducing Fungus Isolated from Soil in Minnesota, USA.</title>
        <authorList>
            <person name="Aldossari N."/>
        </authorList>
    </citation>
    <scope>NUCLEOTIDE SEQUENCE</scope>
    <source>
        <strain evidence="2">SCG-10</strain>
    </source>
</reference>
<dbReference type="SUPFAM" id="SSF81901">
    <property type="entry name" value="HCP-like"/>
    <property type="match status" value="1"/>
</dbReference>
<gene>
    <name evidence="2" type="ORF">KI688_012299</name>
</gene>
<dbReference type="EMBL" id="JAHRHY010000008">
    <property type="protein sequence ID" value="KAG9067516.1"/>
    <property type="molecule type" value="Genomic_DNA"/>
</dbReference>
<dbReference type="Gene3D" id="1.25.40.10">
    <property type="entry name" value="Tetratricopeptide repeat domain"/>
    <property type="match status" value="1"/>
</dbReference>
<comment type="similarity">
    <text evidence="1">Belongs to the sel-1 family.</text>
</comment>
<evidence type="ECO:0000256" key="1">
    <source>
        <dbReference type="ARBA" id="ARBA00038101"/>
    </source>
</evidence>
<organism evidence="2 3">
    <name type="scientific">Linnemannia hyalina</name>
    <dbReference type="NCBI Taxonomy" id="64524"/>
    <lineage>
        <taxon>Eukaryota</taxon>
        <taxon>Fungi</taxon>
        <taxon>Fungi incertae sedis</taxon>
        <taxon>Mucoromycota</taxon>
        <taxon>Mortierellomycotina</taxon>
        <taxon>Mortierellomycetes</taxon>
        <taxon>Mortierellales</taxon>
        <taxon>Mortierellaceae</taxon>
        <taxon>Linnemannia</taxon>
    </lineage>
</organism>
<dbReference type="InterPro" id="IPR050767">
    <property type="entry name" value="Sel1_AlgK"/>
</dbReference>
<evidence type="ECO:0000313" key="2">
    <source>
        <dbReference type="EMBL" id="KAG9067516.1"/>
    </source>
</evidence>
<comment type="caution">
    <text evidence="2">The sequence shown here is derived from an EMBL/GenBank/DDBJ whole genome shotgun (WGS) entry which is preliminary data.</text>
</comment>
<evidence type="ECO:0000313" key="3">
    <source>
        <dbReference type="Proteomes" id="UP000707451"/>
    </source>
</evidence>
<dbReference type="PANTHER" id="PTHR11102:SF160">
    <property type="entry name" value="ERAD-ASSOCIATED E3 UBIQUITIN-PROTEIN LIGASE COMPONENT HRD3"/>
    <property type="match status" value="1"/>
</dbReference>